<evidence type="ECO:0000256" key="3">
    <source>
        <dbReference type="PROSITE-ProRule" id="PRU00023"/>
    </source>
</evidence>
<dbReference type="PANTHER" id="PTHR24123:SF33">
    <property type="entry name" value="PROTEIN HOS4"/>
    <property type="match status" value="1"/>
</dbReference>
<dbReference type="PANTHER" id="PTHR24123">
    <property type="entry name" value="ANKYRIN REPEAT-CONTAINING"/>
    <property type="match status" value="1"/>
</dbReference>
<feature type="repeat" description="ANK" evidence="3">
    <location>
        <begin position="189"/>
        <end position="221"/>
    </location>
</feature>
<dbReference type="SMART" id="SM00248">
    <property type="entry name" value="ANK"/>
    <property type="match status" value="6"/>
</dbReference>
<name>A0A7S4U7Q2_GUITH</name>
<dbReference type="PROSITE" id="PS50088">
    <property type="entry name" value="ANK_REPEAT"/>
    <property type="match status" value="4"/>
</dbReference>
<feature type="region of interest" description="Disordered" evidence="5">
    <location>
        <begin position="386"/>
        <end position="407"/>
    </location>
</feature>
<accession>A0A7S4U7Q2</accession>
<dbReference type="AlphaFoldDB" id="A0A7S4U7Q2"/>
<feature type="repeat" description="ANK" evidence="3">
    <location>
        <begin position="272"/>
        <end position="304"/>
    </location>
</feature>
<dbReference type="EMBL" id="HBKN01044327">
    <property type="protein sequence ID" value="CAE2333551.1"/>
    <property type="molecule type" value="Transcribed_RNA"/>
</dbReference>
<sequence length="496" mass="55206">MAGIHHNNNKDFIKPEGWWWSAEEAMKVLQAERKGLKGMGGQQSRVVKGLLEANRFLSRSFVSISERFADKKDQEELQPISHVLPPDVQRQLHAKTCQAAKKGDIEIMSSLLRFEVDVDLSDSFGTPLHYAAAFGQVEITNMLLLRGAYPGSLNFQHQTPLHLAVGNNHRFVADLLIRYGAPLNARDVGGTSPIHVASSRGYAEAVDALIAGGADCNRTNMIGWTPLHMAAMGGHHEVLEKMCVSALANPNIGCTANAESELEGQQRLETRKGDTPLHLAGRLSCAECARILLRNGADAYAANDDGDTALHVCVRAKSVKLTEILVEEDCHVVNEKNQARETPLDVCDQILFMSSGNSESDVEIRQLMSDIKLVLRSAALKAKTVSRKEWKEEEESEDDSSDDDEVIKIEDQTTLADEANAREQLVSMQKELEAARAEVKATQEQSKTKTYTLNETVIDLKRRLAETEFILERERETRKELEKEIADLLDLREDER</sequence>
<feature type="repeat" description="ANK" evidence="3">
    <location>
        <begin position="123"/>
        <end position="155"/>
    </location>
</feature>
<dbReference type="InterPro" id="IPR051165">
    <property type="entry name" value="Multifunctional_ANK_Repeat"/>
</dbReference>
<feature type="repeat" description="ANK" evidence="3">
    <location>
        <begin position="156"/>
        <end position="188"/>
    </location>
</feature>
<evidence type="ECO:0000256" key="4">
    <source>
        <dbReference type="SAM" id="Coils"/>
    </source>
</evidence>
<organism evidence="6">
    <name type="scientific">Guillardia theta</name>
    <name type="common">Cryptophyte</name>
    <name type="synonym">Cryptomonas phi</name>
    <dbReference type="NCBI Taxonomy" id="55529"/>
    <lineage>
        <taxon>Eukaryota</taxon>
        <taxon>Cryptophyceae</taxon>
        <taxon>Pyrenomonadales</taxon>
        <taxon>Geminigeraceae</taxon>
        <taxon>Guillardia</taxon>
    </lineage>
</organism>
<evidence type="ECO:0000256" key="2">
    <source>
        <dbReference type="ARBA" id="ARBA00023043"/>
    </source>
</evidence>
<keyword evidence="4" id="KW-0175">Coiled coil</keyword>
<feature type="coiled-coil region" evidence="4">
    <location>
        <begin position="418"/>
        <end position="494"/>
    </location>
</feature>
<evidence type="ECO:0000313" key="6">
    <source>
        <dbReference type="EMBL" id="CAE2333551.1"/>
    </source>
</evidence>
<keyword evidence="1" id="KW-0677">Repeat</keyword>
<protein>
    <recommendedName>
        <fullName evidence="7">Ankyrin repeat protein</fullName>
    </recommendedName>
</protein>
<evidence type="ECO:0000256" key="1">
    <source>
        <dbReference type="ARBA" id="ARBA00022737"/>
    </source>
</evidence>
<dbReference type="Pfam" id="PF00023">
    <property type="entry name" value="Ank"/>
    <property type="match status" value="1"/>
</dbReference>
<dbReference type="PROSITE" id="PS50297">
    <property type="entry name" value="ANK_REP_REGION"/>
    <property type="match status" value="4"/>
</dbReference>
<reference evidence="6" key="1">
    <citation type="submission" date="2021-01" db="EMBL/GenBank/DDBJ databases">
        <authorList>
            <person name="Corre E."/>
            <person name="Pelletier E."/>
            <person name="Niang G."/>
            <person name="Scheremetjew M."/>
            <person name="Finn R."/>
            <person name="Kale V."/>
            <person name="Holt S."/>
            <person name="Cochrane G."/>
            <person name="Meng A."/>
            <person name="Brown T."/>
            <person name="Cohen L."/>
        </authorList>
    </citation>
    <scope>NUCLEOTIDE SEQUENCE</scope>
    <source>
        <strain evidence="6">CCMP 2712</strain>
    </source>
</reference>
<gene>
    <name evidence="6" type="ORF">GTHE00462_LOCUS34718</name>
</gene>
<dbReference type="PRINTS" id="PR01415">
    <property type="entry name" value="ANKYRIN"/>
</dbReference>
<dbReference type="InterPro" id="IPR036770">
    <property type="entry name" value="Ankyrin_rpt-contain_sf"/>
</dbReference>
<dbReference type="Pfam" id="PF12796">
    <property type="entry name" value="Ank_2"/>
    <property type="match status" value="2"/>
</dbReference>
<keyword evidence="2 3" id="KW-0040">ANK repeat</keyword>
<dbReference type="InterPro" id="IPR002110">
    <property type="entry name" value="Ankyrin_rpt"/>
</dbReference>
<feature type="compositionally biased region" description="Acidic residues" evidence="5">
    <location>
        <begin position="392"/>
        <end position="405"/>
    </location>
</feature>
<dbReference type="SUPFAM" id="SSF48403">
    <property type="entry name" value="Ankyrin repeat"/>
    <property type="match status" value="1"/>
</dbReference>
<proteinExistence type="predicted"/>
<dbReference type="Gene3D" id="1.25.40.20">
    <property type="entry name" value="Ankyrin repeat-containing domain"/>
    <property type="match status" value="3"/>
</dbReference>
<evidence type="ECO:0000256" key="5">
    <source>
        <dbReference type="SAM" id="MobiDB-lite"/>
    </source>
</evidence>
<evidence type="ECO:0008006" key="7">
    <source>
        <dbReference type="Google" id="ProtNLM"/>
    </source>
</evidence>